<organism evidence="2 3">
    <name type="scientific">Pleomassaria siparia CBS 279.74</name>
    <dbReference type="NCBI Taxonomy" id="1314801"/>
    <lineage>
        <taxon>Eukaryota</taxon>
        <taxon>Fungi</taxon>
        <taxon>Dikarya</taxon>
        <taxon>Ascomycota</taxon>
        <taxon>Pezizomycotina</taxon>
        <taxon>Dothideomycetes</taxon>
        <taxon>Pleosporomycetidae</taxon>
        <taxon>Pleosporales</taxon>
        <taxon>Pleomassariaceae</taxon>
        <taxon>Pleomassaria</taxon>
    </lineage>
</organism>
<sequence>MAITNLELYNLLGSFQCIVSAILEYIYMRFLLLLLLLLLLLSEACALGHISRPELVPF</sequence>
<proteinExistence type="predicted"/>
<feature type="transmembrane region" description="Helical" evidence="1">
    <location>
        <begin position="30"/>
        <end position="50"/>
    </location>
</feature>
<gene>
    <name evidence="2" type="ORF">K504DRAFT_252436</name>
</gene>
<dbReference type="AlphaFoldDB" id="A0A6G1KCE7"/>
<reference evidence="2" key="1">
    <citation type="journal article" date="2020" name="Stud. Mycol.">
        <title>101 Dothideomycetes genomes: a test case for predicting lifestyles and emergence of pathogens.</title>
        <authorList>
            <person name="Haridas S."/>
            <person name="Albert R."/>
            <person name="Binder M."/>
            <person name="Bloem J."/>
            <person name="Labutti K."/>
            <person name="Salamov A."/>
            <person name="Andreopoulos B."/>
            <person name="Baker S."/>
            <person name="Barry K."/>
            <person name="Bills G."/>
            <person name="Bluhm B."/>
            <person name="Cannon C."/>
            <person name="Castanera R."/>
            <person name="Culley D."/>
            <person name="Daum C."/>
            <person name="Ezra D."/>
            <person name="Gonzalez J."/>
            <person name="Henrissat B."/>
            <person name="Kuo A."/>
            <person name="Liang C."/>
            <person name="Lipzen A."/>
            <person name="Lutzoni F."/>
            <person name="Magnuson J."/>
            <person name="Mondo S."/>
            <person name="Nolan M."/>
            <person name="Ohm R."/>
            <person name="Pangilinan J."/>
            <person name="Park H.-J."/>
            <person name="Ramirez L."/>
            <person name="Alfaro M."/>
            <person name="Sun H."/>
            <person name="Tritt A."/>
            <person name="Yoshinaga Y."/>
            <person name="Zwiers L.-H."/>
            <person name="Turgeon B."/>
            <person name="Goodwin S."/>
            <person name="Spatafora J."/>
            <person name="Crous P."/>
            <person name="Grigoriev I."/>
        </authorList>
    </citation>
    <scope>NUCLEOTIDE SEQUENCE</scope>
    <source>
        <strain evidence="2">CBS 279.74</strain>
    </source>
</reference>
<keyword evidence="1" id="KW-1133">Transmembrane helix</keyword>
<dbReference type="EMBL" id="MU005769">
    <property type="protein sequence ID" value="KAF2710142.1"/>
    <property type="molecule type" value="Genomic_DNA"/>
</dbReference>
<evidence type="ECO:0000313" key="3">
    <source>
        <dbReference type="Proteomes" id="UP000799428"/>
    </source>
</evidence>
<evidence type="ECO:0000256" key="1">
    <source>
        <dbReference type="SAM" id="Phobius"/>
    </source>
</evidence>
<keyword evidence="1" id="KW-0812">Transmembrane</keyword>
<keyword evidence="1" id="KW-0472">Membrane</keyword>
<dbReference type="Proteomes" id="UP000799428">
    <property type="component" value="Unassembled WGS sequence"/>
</dbReference>
<protein>
    <submittedName>
        <fullName evidence="2">Uncharacterized protein</fullName>
    </submittedName>
</protein>
<evidence type="ECO:0000313" key="2">
    <source>
        <dbReference type="EMBL" id="KAF2710142.1"/>
    </source>
</evidence>
<keyword evidence="3" id="KW-1185">Reference proteome</keyword>
<name>A0A6G1KCE7_9PLEO</name>
<accession>A0A6G1KCE7</accession>